<organism evidence="13 14">
    <name type="scientific">Trichinella zimbabwensis</name>
    <dbReference type="NCBI Taxonomy" id="268475"/>
    <lineage>
        <taxon>Eukaryota</taxon>
        <taxon>Metazoa</taxon>
        <taxon>Ecdysozoa</taxon>
        <taxon>Nematoda</taxon>
        <taxon>Enoplea</taxon>
        <taxon>Dorylaimia</taxon>
        <taxon>Trichinellida</taxon>
        <taxon>Trichinellidae</taxon>
        <taxon>Trichinella</taxon>
    </lineage>
</organism>
<sequence length="1317" mass="146640">LVVHEYIVKSKLISAAKRYHTTVLIGMKRDVSVSWPNLAEISSRTPSTSFSICCLIKSHSLTASSQSVEACQLSFADNGVDLATTTASHGVHKHFADGSQGSCSGDDGTPMKLAVDRGALKFSKSVECVASGTVRVNLGCSKSALDLSQLTASRLSEKRFSLGDQGSLAQRLHDSSNEDAGGTNALTVNSAGQKKELLKFVDNAVHLDRSFSSTPSIDVDSSLAYFAVLPRDKPSEVSRERLRQIRASSMVVPAITPRLPLMGLLPKAVGKASNDKVDLKSIEKVLKLRSSKKHAKVKVKKSHFPPIHCYLNITNLQLKEKKQHVWVQCQEKAGLNCDMCNKTEGNSSFVRCTECHAVLHSHCKTAANKASCSRGKAASKHSSVMFQTRPLSLVSRFSSFRSDSSSVIGQIYAETSNRSGVLPQSADCVVSVLPDGAGVYTIPDAKWAELGLWSVEADGNWWSTGRGKVARNYMSTKEVKRQDIIHELVTTERHHCITLVLLKHTYFDGLLGLNILTNNELNMLMPHLELLLEVHLHFLQLLKKKVDESVVVKNVHEIFIEQFTGEVAEKMKLAYTTFCSRKDFSVQEYHRLCQTNPNFNIFMENMNKLPYFKARSLPDCLLLVTQRLSKYHSFVESLRKNTEDTLLKDEILKAEQAVKKLVANVDQGIGDIQLQQLCKEIVAQMDTKESTTFLGKTFTKNELLSNTRTLLHAGDVYWQNAMRKPTEVKMLLFSDIIVFLQRVGNSYAFFSQDNKECIISLLKLIVREKAGRSGSQGLYLISAAPSHAEMYEIICHTKKMLASWTERIQRAVDVCPPAAIEERSSSESVFAVEHEEQLKNLFGKVNNYNDELKKLLDCQIEAYGEILQLVHKMNIPDEEERMKIMKTIDECLPAKLAATAVARFADLMSQLVRERCKQQLLNLACPADTATVQTTTSNDGSNINRSQTFHGMRNDSKKSKKCIGSLKSWFFFETFLHSFGKLLYIFSELYRKRVTVSGIPQRCEENRVVETATDNGMSGEIYADSKSAFCAVMSRLKDAEIELDGMKHEKAMLLIELEKEKSIRSSSAQNVYNAGLEELRRLHSDFEKRRSEFQQLVDEKKCDFEHRENAIREKEERLNREDSELQSKWQCLREAWEKLQLSGVPIRSLTSPLAPSTSSAAYIATCNSSTNALNPVDHPATGGDSNSNSSSSSSGLIAKQSNSTAANSTPVADVDGHSSSIPCVRSGVSVSGGSQSASAEKQQSFRKVQVPPYLLGSFVHSGRLPDDLVRQQLPSKLLKDDMFNSLSSRFQSSMKERRKGSPKVKDNHSINVKGKQK</sequence>
<dbReference type="SMART" id="SM00233">
    <property type="entry name" value="PH"/>
    <property type="match status" value="1"/>
</dbReference>
<dbReference type="SMART" id="SM00325">
    <property type="entry name" value="RhoGEF"/>
    <property type="match status" value="1"/>
</dbReference>
<evidence type="ECO:0000256" key="4">
    <source>
        <dbReference type="ARBA" id="ARBA00022658"/>
    </source>
</evidence>
<feature type="compositionally biased region" description="Low complexity" evidence="10">
    <location>
        <begin position="1185"/>
        <end position="1194"/>
    </location>
</feature>
<keyword evidence="6" id="KW-0863">Zinc-finger</keyword>
<dbReference type="InterPro" id="IPR041020">
    <property type="entry name" value="PH_16"/>
</dbReference>
<protein>
    <submittedName>
        <fullName evidence="13">Rho guanine nucleotide exchange factor 2</fullName>
    </submittedName>
</protein>
<name>A0A0V1GWR0_9BILA</name>
<keyword evidence="14" id="KW-1185">Reference proteome</keyword>
<evidence type="ECO:0000256" key="3">
    <source>
        <dbReference type="ARBA" id="ARBA00022553"/>
    </source>
</evidence>
<feature type="domain" description="DH" evidence="11">
    <location>
        <begin position="480"/>
        <end position="668"/>
    </location>
</feature>
<keyword evidence="8 9" id="KW-0175">Coiled coil</keyword>
<dbReference type="InterPro" id="IPR001849">
    <property type="entry name" value="PH_domain"/>
</dbReference>
<evidence type="ECO:0000256" key="5">
    <source>
        <dbReference type="ARBA" id="ARBA00022723"/>
    </source>
</evidence>
<feature type="region of interest" description="Disordered" evidence="10">
    <location>
        <begin position="1290"/>
        <end position="1317"/>
    </location>
</feature>
<dbReference type="EMBL" id="JYDP01000223">
    <property type="protein sequence ID" value="KRZ02605.1"/>
    <property type="molecule type" value="Genomic_DNA"/>
</dbReference>
<dbReference type="Gene3D" id="2.30.29.30">
    <property type="entry name" value="Pleckstrin-homology domain (PH domain)/Phosphotyrosine-binding domain (PTB)"/>
    <property type="match status" value="1"/>
</dbReference>
<dbReference type="Pfam" id="PF00621">
    <property type="entry name" value="RhoGEF"/>
    <property type="match status" value="1"/>
</dbReference>
<dbReference type="InterPro" id="IPR035899">
    <property type="entry name" value="DBL_dom_sf"/>
</dbReference>
<keyword evidence="5" id="KW-0479">Metal-binding</keyword>
<dbReference type="GO" id="GO:0008270">
    <property type="term" value="F:zinc ion binding"/>
    <property type="evidence" value="ECO:0007669"/>
    <property type="project" value="UniProtKB-KW"/>
</dbReference>
<dbReference type="GO" id="GO:0035023">
    <property type="term" value="P:regulation of Rho protein signal transduction"/>
    <property type="evidence" value="ECO:0007669"/>
    <property type="project" value="TreeGrafter"/>
</dbReference>
<evidence type="ECO:0000259" key="12">
    <source>
        <dbReference type="PROSITE" id="PS50081"/>
    </source>
</evidence>
<feature type="compositionally biased region" description="Low complexity" evidence="10">
    <location>
        <begin position="1226"/>
        <end position="1239"/>
    </location>
</feature>
<gene>
    <name evidence="13" type="primary">Arhgef2</name>
    <name evidence="13" type="ORF">T11_17454</name>
</gene>
<evidence type="ECO:0000259" key="11">
    <source>
        <dbReference type="PROSITE" id="PS50010"/>
    </source>
</evidence>
<dbReference type="InterPro" id="IPR002219">
    <property type="entry name" value="PKC_DAG/PE"/>
</dbReference>
<dbReference type="Gene3D" id="1.20.900.10">
    <property type="entry name" value="Dbl homology (DH) domain"/>
    <property type="match status" value="1"/>
</dbReference>
<dbReference type="GO" id="GO:0005085">
    <property type="term" value="F:guanyl-nucleotide exchange factor activity"/>
    <property type="evidence" value="ECO:0007669"/>
    <property type="project" value="UniProtKB-KW"/>
</dbReference>
<dbReference type="InterPro" id="IPR046349">
    <property type="entry name" value="C1-like_sf"/>
</dbReference>
<dbReference type="PROSITE" id="PS50010">
    <property type="entry name" value="DH_2"/>
    <property type="match status" value="1"/>
</dbReference>
<keyword evidence="3" id="KW-0597">Phosphoprotein</keyword>
<evidence type="ECO:0000256" key="7">
    <source>
        <dbReference type="ARBA" id="ARBA00022833"/>
    </source>
</evidence>
<dbReference type="PANTHER" id="PTHR13944:SF21">
    <property type="entry name" value="CYSTS, ISOFORM C"/>
    <property type="match status" value="1"/>
</dbReference>
<evidence type="ECO:0000256" key="10">
    <source>
        <dbReference type="SAM" id="MobiDB-lite"/>
    </source>
</evidence>
<feature type="domain" description="Phorbol-ester/DAG-type" evidence="12">
    <location>
        <begin position="323"/>
        <end position="372"/>
    </location>
</feature>
<feature type="non-terminal residue" evidence="13">
    <location>
        <position position="1"/>
    </location>
</feature>
<feature type="compositionally biased region" description="Polar residues" evidence="10">
    <location>
        <begin position="1199"/>
        <end position="1210"/>
    </location>
</feature>
<feature type="coiled-coil region" evidence="9">
    <location>
        <begin position="1036"/>
        <end position="1096"/>
    </location>
</feature>
<dbReference type="Proteomes" id="UP000055024">
    <property type="component" value="Unassembled WGS sequence"/>
</dbReference>
<comment type="caution">
    <text evidence="13">The sequence shown here is derived from an EMBL/GenBank/DDBJ whole genome shotgun (WGS) entry which is preliminary data.</text>
</comment>
<evidence type="ECO:0000256" key="9">
    <source>
        <dbReference type="SAM" id="Coils"/>
    </source>
</evidence>
<evidence type="ECO:0000313" key="14">
    <source>
        <dbReference type="Proteomes" id="UP000055024"/>
    </source>
</evidence>
<evidence type="ECO:0000256" key="6">
    <source>
        <dbReference type="ARBA" id="ARBA00022771"/>
    </source>
</evidence>
<evidence type="ECO:0000256" key="1">
    <source>
        <dbReference type="ARBA" id="ARBA00004496"/>
    </source>
</evidence>
<keyword evidence="4" id="KW-0344">Guanine-nucleotide releasing factor</keyword>
<dbReference type="Pfam" id="PF17838">
    <property type="entry name" value="PH_16"/>
    <property type="match status" value="1"/>
</dbReference>
<reference evidence="13 14" key="1">
    <citation type="submission" date="2015-01" db="EMBL/GenBank/DDBJ databases">
        <title>Evolution of Trichinella species and genotypes.</title>
        <authorList>
            <person name="Korhonen P.K."/>
            <person name="Edoardo P."/>
            <person name="Giuseppe L.R."/>
            <person name="Gasser R.B."/>
        </authorList>
    </citation>
    <scope>NUCLEOTIDE SEQUENCE [LARGE SCALE GENOMIC DNA]</scope>
    <source>
        <strain evidence="13">ISS1029</strain>
    </source>
</reference>
<keyword evidence="7" id="KW-0862">Zinc</keyword>
<dbReference type="SUPFAM" id="SSF57889">
    <property type="entry name" value="Cysteine-rich domain"/>
    <property type="match status" value="1"/>
</dbReference>
<dbReference type="CDD" id="cd20805">
    <property type="entry name" value="C1_DGK_rpt2"/>
    <property type="match status" value="1"/>
</dbReference>
<evidence type="ECO:0000256" key="8">
    <source>
        <dbReference type="ARBA" id="ARBA00023054"/>
    </source>
</evidence>
<dbReference type="InterPro" id="IPR051632">
    <property type="entry name" value="Rho_GEF"/>
</dbReference>
<dbReference type="InterPro" id="IPR011993">
    <property type="entry name" value="PH-like_dom_sf"/>
</dbReference>
<proteinExistence type="predicted"/>
<evidence type="ECO:0000256" key="2">
    <source>
        <dbReference type="ARBA" id="ARBA00022490"/>
    </source>
</evidence>
<comment type="subcellular location">
    <subcellularLocation>
        <location evidence="1">Cytoplasm</location>
    </subcellularLocation>
</comment>
<dbReference type="PANTHER" id="PTHR13944">
    <property type="entry name" value="AGAP007712-PA"/>
    <property type="match status" value="1"/>
</dbReference>
<dbReference type="OrthoDB" id="28045at2759"/>
<keyword evidence="2" id="KW-0963">Cytoplasm</keyword>
<dbReference type="STRING" id="268475.A0A0V1GWR0"/>
<dbReference type="SUPFAM" id="SSF48065">
    <property type="entry name" value="DBL homology domain (DH-domain)"/>
    <property type="match status" value="1"/>
</dbReference>
<dbReference type="InterPro" id="IPR000219">
    <property type="entry name" value="DH_dom"/>
</dbReference>
<dbReference type="PROSITE" id="PS50081">
    <property type="entry name" value="ZF_DAG_PE_2"/>
    <property type="match status" value="1"/>
</dbReference>
<dbReference type="GO" id="GO:0005737">
    <property type="term" value="C:cytoplasm"/>
    <property type="evidence" value="ECO:0007669"/>
    <property type="project" value="UniProtKB-SubCell"/>
</dbReference>
<accession>A0A0V1GWR0</accession>
<dbReference type="SUPFAM" id="SSF50729">
    <property type="entry name" value="PH domain-like"/>
    <property type="match status" value="1"/>
</dbReference>
<evidence type="ECO:0000313" key="13">
    <source>
        <dbReference type="EMBL" id="KRZ02605.1"/>
    </source>
</evidence>
<feature type="region of interest" description="Disordered" evidence="10">
    <location>
        <begin position="1174"/>
        <end position="1245"/>
    </location>
</feature>